<sequence length="128" mass="13722">MTEYLVATSSVHVTAAAADYLEDYLDPDEDSLVVVAVREPGRLTRDAEDAINVARARFGTPAPTVETREGDTVPELLAAIDEHDPDEVVVGTNGGRAADQGVGSTVTELLRRLRRPVVVVPLPSFSRP</sequence>
<dbReference type="SUPFAM" id="SSF52402">
    <property type="entry name" value="Adenine nucleotide alpha hydrolases-like"/>
    <property type="match status" value="1"/>
</dbReference>
<name>A0AAW4PE39_9EURY</name>
<gene>
    <name evidence="2" type="ORF">EGH23_13990</name>
</gene>
<accession>A0AAW4PE39</accession>
<dbReference type="Pfam" id="PF00582">
    <property type="entry name" value="Usp"/>
    <property type="match status" value="1"/>
</dbReference>
<dbReference type="Gene3D" id="3.40.50.620">
    <property type="entry name" value="HUPs"/>
    <property type="match status" value="1"/>
</dbReference>
<keyword evidence="3" id="KW-1185">Reference proteome</keyword>
<comment type="caution">
    <text evidence="2">The sequence shown here is derived from an EMBL/GenBank/DDBJ whole genome shotgun (WGS) entry which is preliminary data.</text>
</comment>
<dbReference type="InterPro" id="IPR006016">
    <property type="entry name" value="UspA"/>
</dbReference>
<dbReference type="InterPro" id="IPR014729">
    <property type="entry name" value="Rossmann-like_a/b/a_fold"/>
</dbReference>
<evidence type="ECO:0000259" key="1">
    <source>
        <dbReference type="Pfam" id="PF00582"/>
    </source>
</evidence>
<evidence type="ECO:0000313" key="3">
    <source>
        <dbReference type="Proteomes" id="UP001430455"/>
    </source>
</evidence>
<feature type="domain" description="UspA" evidence="1">
    <location>
        <begin position="12"/>
        <end position="121"/>
    </location>
</feature>
<reference evidence="2 3" key="1">
    <citation type="submission" date="2021-06" db="EMBL/GenBank/DDBJ databases">
        <title>Halomicroarcula sp. a new haloarchaeum isolated from saline soil.</title>
        <authorList>
            <person name="Duran-Viseras A."/>
            <person name="Sanchez-Porro C."/>
            <person name="Ventosa A."/>
        </authorList>
    </citation>
    <scope>NUCLEOTIDE SEQUENCE [LARGE SCALE GENOMIC DNA]</scope>
    <source>
        <strain evidence="2 3">F27</strain>
    </source>
</reference>
<protein>
    <submittedName>
        <fullName evidence="2">Universal stress protein</fullName>
    </submittedName>
</protein>
<dbReference type="Proteomes" id="UP001430455">
    <property type="component" value="Unassembled WGS sequence"/>
</dbReference>
<dbReference type="EMBL" id="RKLT01000004">
    <property type="protein sequence ID" value="MBX0295987.1"/>
    <property type="molecule type" value="Genomic_DNA"/>
</dbReference>
<dbReference type="AlphaFoldDB" id="A0AAW4PE39"/>
<organism evidence="2 3">
    <name type="scientific">Haloarcula nitratireducens</name>
    <dbReference type="NCBI Taxonomy" id="2487749"/>
    <lineage>
        <taxon>Archaea</taxon>
        <taxon>Methanobacteriati</taxon>
        <taxon>Methanobacteriota</taxon>
        <taxon>Stenosarchaea group</taxon>
        <taxon>Halobacteria</taxon>
        <taxon>Halobacteriales</taxon>
        <taxon>Haloarculaceae</taxon>
        <taxon>Haloarcula</taxon>
    </lineage>
</organism>
<evidence type="ECO:0000313" key="2">
    <source>
        <dbReference type="EMBL" id="MBX0295987.1"/>
    </source>
</evidence>
<proteinExistence type="predicted"/>
<dbReference type="RefSeq" id="WP_220580594.1">
    <property type="nucleotide sequence ID" value="NZ_RKLT01000004.1"/>
</dbReference>